<comment type="caution">
    <text evidence="2">The sequence shown here is derived from an EMBL/GenBank/DDBJ whole genome shotgun (WGS) entry which is preliminary data.</text>
</comment>
<reference evidence="2" key="2">
    <citation type="journal article" date="2021" name="PeerJ">
        <title>Extensive microbial diversity within the chicken gut microbiome revealed by metagenomics and culture.</title>
        <authorList>
            <person name="Gilroy R."/>
            <person name="Ravi A."/>
            <person name="Getino M."/>
            <person name="Pursley I."/>
            <person name="Horton D.L."/>
            <person name="Alikhan N.F."/>
            <person name="Baker D."/>
            <person name="Gharbi K."/>
            <person name="Hall N."/>
            <person name="Watson M."/>
            <person name="Adriaenssens E.M."/>
            <person name="Foster-Nyarko E."/>
            <person name="Jarju S."/>
            <person name="Secka A."/>
            <person name="Antonio M."/>
            <person name="Oren A."/>
            <person name="Chaudhuri R.R."/>
            <person name="La Ragione R."/>
            <person name="Hildebrand F."/>
            <person name="Pallen M.J."/>
        </authorList>
    </citation>
    <scope>NUCLEOTIDE SEQUENCE</scope>
    <source>
        <strain evidence="2">2478</strain>
    </source>
</reference>
<evidence type="ECO:0000313" key="3">
    <source>
        <dbReference type="Proteomes" id="UP000823771"/>
    </source>
</evidence>
<feature type="transmembrane region" description="Helical" evidence="1">
    <location>
        <begin position="61"/>
        <end position="83"/>
    </location>
</feature>
<keyword evidence="1" id="KW-0472">Membrane</keyword>
<feature type="transmembrane region" description="Helical" evidence="1">
    <location>
        <begin position="31"/>
        <end position="49"/>
    </location>
</feature>
<dbReference type="AlphaFoldDB" id="A0A9D9ITY1"/>
<accession>A0A9D9ITY1</accession>
<keyword evidence="1" id="KW-0812">Transmembrane</keyword>
<feature type="transmembrane region" description="Helical" evidence="1">
    <location>
        <begin position="173"/>
        <end position="197"/>
    </location>
</feature>
<organism evidence="2 3">
    <name type="scientific">Candidatus Cryptobacteroides excrementipullorum</name>
    <dbReference type="NCBI Taxonomy" id="2840761"/>
    <lineage>
        <taxon>Bacteria</taxon>
        <taxon>Pseudomonadati</taxon>
        <taxon>Bacteroidota</taxon>
        <taxon>Bacteroidia</taxon>
        <taxon>Bacteroidales</taxon>
        <taxon>Candidatus Cryptobacteroides</taxon>
    </lineage>
</organism>
<name>A0A9D9ITY1_9BACT</name>
<gene>
    <name evidence="2" type="ORF">IAB80_08045</name>
</gene>
<keyword evidence="1" id="KW-1133">Transmembrane helix</keyword>
<sequence>MNSFSLRRTLLFSRLQAGEIFGGGVWKKLKVILVISVFIVLFSTLLNAGDISGSAGFTQTMIIVMAIIPVTAILSDLISVRLLTPATTLEKYISVYIVALFSGAAASVALALSCSVMFSLISIFTEPSAEWPVLLFVGENFNIAYILVVFGLIPLIVYGELIRVRERARGRLLLWMTIIVPALSCIVIIILEAAGILDKREMSVAAGSICLILVITSIIMAYRLLRKVELDKKDND</sequence>
<feature type="transmembrane region" description="Helical" evidence="1">
    <location>
        <begin position="203"/>
        <end position="225"/>
    </location>
</feature>
<feature type="transmembrane region" description="Helical" evidence="1">
    <location>
        <begin position="143"/>
        <end position="161"/>
    </location>
</feature>
<reference evidence="2" key="1">
    <citation type="submission" date="2020-10" db="EMBL/GenBank/DDBJ databases">
        <authorList>
            <person name="Gilroy R."/>
        </authorList>
    </citation>
    <scope>NUCLEOTIDE SEQUENCE</scope>
    <source>
        <strain evidence="2">2478</strain>
    </source>
</reference>
<dbReference type="EMBL" id="JADILZ010000074">
    <property type="protein sequence ID" value="MBO8478822.1"/>
    <property type="molecule type" value="Genomic_DNA"/>
</dbReference>
<protein>
    <submittedName>
        <fullName evidence="2">Uncharacterized protein</fullName>
    </submittedName>
</protein>
<proteinExistence type="predicted"/>
<feature type="transmembrane region" description="Helical" evidence="1">
    <location>
        <begin position="95"/>
        <end position="123"/>
    </location>
</feature>
<evidence type="ECO:0000256" key="1">
    <source>
        <dbReference type="SAM" id="Phobius"/>
    </source>
</evidence>
<dbReference type="Proteomes" id="UP000823771">
    <property type="component" value="Unassembled WGS sequence"/>
</dbReference>
<evidence type="ECO:0000313" key="2">
    <source>
        <dbReference type="EMBL" id="MBO8478822.1"/>
    </source>
</evidence>